<dbReference type="Gene3D" id="1.10.510.10">
    <property type="entry name" value="Transferase(Phosphotransferase) domain 1"/>
    <property type="match status" value="1"/>
</dbReference>
<keyword evidence="7 10" id="KW-0067">ATP-binding</keyword>
<reference evidence="13 14" key="1">
    <citation type="submission" date="2017-12" db="EMBL/GenBank/DDBJ databases">
        <title>Sequencing, de novo assembly and annotation of complete genome of a new Thraustochytrid species, strain FCC1311.</title>
        <authorList>
            <person name="Sedici K."/>
            <person name="Godart F."/>
            <person name="Aiese Cigliano R."/>
            <person name="Sanseverino W."/>
            <person name="Barakat M."/>
            <person name="Ortet P."/>
            <person name="Marechal E."/>
            <person name="Cagnac O."/>
            <person name="Amato A."/>
        </authorList>
    </citation>
    <scope>NUCLEOTIDE SEQUENCE [LARGE SCALE GENOMIC DNA]</scope>
</reference>
<dbReference type="SUPFAM" id="SSF56112">
    <property type="entry name" value="Protein kinase-like (PK-like)"/>
    <property type="match status" value="1"/>
</dbReference>
<evidence type="ECO:0000256" key="7">
    <source>
        <dbReference type="ARBA" id="ARBA00022840"/>
    </source>
</evidence>
<dbReference type="InterPro" id="IPR017441">
    <property type="entry name" value="Protein_kinase_ATP_BS"/>
</dbReference>
<feature type="binding site" evidence="10">
    <location>
        <position position="60"/>
    </location>
    <ligand>
        <name>ATP</name>
        <dbReference type="ChEBI" id="CHEBI:30616"/>
    </ligand>
</feature>
<dbReference type="InterPro" id="IPR011009">
    <property type="entry name" value="Kinase-like_dom_sf"/>
</dbReference>
<keyword evidence="3" id="KW-0723">Serine/threonine-protein kinase</keyword>
<dbReference type="AlphaFoldDB" id="A0A2R5GPZ4"/>
<evidence type="ECO:0000313" key="14">
    <source>
        <dbReference type="Proteomes" id="UP000241890"/>
    </source>
</evidence>
<dbReference type="InterPro" id="IPR000719">
    <property type="entry name" value="Prot_kinase_dom"/>
</dbReference>
<evidence type="ECO:0000256" key="10">
    <source>
        <dbReference type="PROSITE-ProRule" id="PRU10141"/>
    </source>
</evidence>
<dbReference type="SMART" id="SM00220">
    <property type="entry name" value="S_TKc"/>
    <property type="match status" value="1"/>
</dbReference>
<dbReference type="EC" id="2.7.11.1" evidence="2"/>
<evidence type="ECO:0000313" key="13">
    <source>
        <dbReference type="EMBL" id="GBG30421.1"/>
    </source>
</evidence>
<feature type="compositionally biased region" description="Basic and acidic residues" evidence="11">
    <location>
        <begin position="480"/>
        <end position="498"/>
    </location>
</feature>
<dbReference type="PANTHER" id="PTHR48012">
    <property type="entry name" value="STERILE20-LIKE KINASE, ISOFORM B-RELATED"/>
    <property type="match status" value="1"/>
</dbReference>
<feature type="domain" description="Protein kinase" evidence="12">
    <location>
        <begin position="31"/>
        <end position="284"/>
    </location>
</feature>
<feature type="compositionally biased region" description="Acidic residues" evidence="11">
    <location>
        <begin position="336"/>
        <end position="349"/>
    </location>
</feature>
<dbReference type="Proteomes" id="UP000241890">
    <property type="component" value="Unassembled WGS sequence"/>
</dbReference>
<name>A0A2R5GPZ4_9STRA</name>
<evidence type="ECO:0000256" key="11">
    <source>
        <dbReference type="SAM" id="MobiDB-lite"/>
    </source>
</evidence>
<keyword evidence="6 13" id="KW-0418">Kinase</keyword>
<feature type="region of interest" description="Disordered" evidence="11">
    <location>
        <begin position="332"/>
        <end position="498"/>
    </location>
</feature>
<evidence type="ECO:0000256" key="1">
    <source>
        <dbReference type="ARBA" id="ARBA00008874"/>
    </source>
</evidence>
<keyword evidence="4" id="KW-0808">Transferase</keyword>
<evidence type="ECO:0000256" key="2">
    <source>
        <dbReference type="ARBA" id="ARBA00012513"/>
    </source>
</evidence>
<proteinExistence type="inferred from homology"/>
<keyword evidence="5 10" id="KW-0547">Nucleotide-binding</keyword>
<dbReference type="Pfam" id="PF00069">
    <property type="entry name" value="Pkinase"/>
    <property type="match status" value="1"/>
</dbReference>
<gene>
    <name evidence="13" type="ORF">FCC1311_066402</name>
</gene>
<evidence type="ECO:0000256" key="9">
    <source>
        <dbReference type="ARBA" id="ARBA00048679"/>
    </source>
</evidence>
<accession>A0A2R5GPZ4</accession>
<evidence type="ECO:0000256" key="6">
    <source>
        <dbReference type="ARBA" id="ARBA00022777"/>
    </source>
</evidence>
<evidence type="ECO:0000256" key="4">
    <source>
        <dbReference type="ARBA" id="ARBA00022679"/>
    </source>
</evidence>
<dbReference type="InterPro" id="IPR050629">
    <property type="entry name" value="STE20/SPS1-PAK"/>
</dbReference>
<dbReference type="InParanoid" id="A0A2R5GPZ4"/>
<dbReference type="GO" id="GO:0005524">
    <property type="term" value="F:ATP binding"/>
    <property type="evidence" value="ECO:0007669"/>
    <property type="project" value="UniProtKB-UniRule"/>
</dbReference>
<dbReference type="GO" id="GO:0005737">
    <property type="term" value="C:cytoplasm"/>
    <property type="evidence" value="ECO:0007669"/>
    <property type="project" value="TreeGrafter"/>
</dbReference>
<dbReference type="PROSITE" id="PS00108">
    <property type="entry name" value="PROTEIN_KINASE_ST"/>
    <property type="match status" value="1"/>
</dbReference>
<comment type="catalytic activity">
    <reaction evidence="9">
        <text>L-seryl-[protein] + ATP = O-phospho-L-seryl-[protein] + ADP + H(+)</text>
        <dbReference type="Rhea" id="RHEA:17989"/>
        <dbReference type="Rhea" id="RHEA-COMP:9863"/>
        <dbReference type="Rhea" id="RHEA-COMP:11604"/>
        <dbReference type="ChEBI" id="CHEBI:15378"/>
        <dbReference type="ChEBI" id="CHEBI:29999"/>
        <dbReference type="ChEBI" id="CHEBI:30616"/>
        <dbReference type="ChEBI" id="CHEBI:83421"/>
        <dbReference type="ChEBI" id="CHEBI:456216"/>
        <dbReference type="EC" id="2.7.11.1"/>
    </reaction>
</comment>
<comment type="catalytic activity">
    <reaction evidence="8">
        <text>L-threonyl-[protein] + ATP = O-phospho-L-threonyl-[protein] + ADP + H(+)</text>
        <dbReference type="Rhea" id="RHEA:46608"/>
        <dbReference type="Rhea" id="RHEA-COMP:11060"/>
        <dbReference type="Rhea" id="RHEA-COMP:11605"/>
        <dbReference type="ChEBI" id="CHEBI:15378"/>
        <dbReference type="ChEBI" id="CHEBI:30013"/>
        <dbReference type="ChEBI" id="CHEBI:30616"/>
        <dbReference type="ChEBI" id="CHEBI:61977"/>
        <dbReference type="ChEBI" id="CHEBI:456216"/>
        <dbReference type="EC" id="2.7.11.1"/>
    </reaction>
</comment>
<organism evidence="13 14">
    <name type="scientific">Hondaea fermentalgiana</name>
    <dbReference type="NCBI Taxonomy" id="2315210"/>
    <lineage>
        <taxon>Eukaryota</taxon>
        <taxon>Sar</taxon>
        <taxon>Stramenopiles</taxon>
        <taxon>Bigyra</taxon>
        <taxon>Labyrinthulomycetes</taxon>
        <taxon>Thraustochytrida</taxon>
        <taxon>Thraustochytriidae</taxon>
        <taxon>Hondaea</taxon>
    </lineage>
</organism>
<sequence length="592" mass="65623">MTSLLRRSLGKSSKNRFKFEGFEKGDPAKNFDLLECLGEGTYGSVYIAMDKKAGQQVALKVVKLDNDEEEVQQEIDCMRMCSTPYVLKIFSAYESADHMHVYMGMEICEAGSVNDLMFATDQTLTEPQIRDVVAGITLGLDYVHNKNIIHRDIKAGNVLLNQAGHVKLADFGVSALVQSRFDRCHTAIGAPFWMSPECISEEAYDGRTDIWSLGITVIEMAEGRPPNSHIHPMRALFLIPTQRPPKFSEPTKWSRDMREFLEASLTKAHDERPTAAQMLGYKFIAKTTKKLQSRNGCSNVVEKLVAESMPAILELRQEDDDDSDDDEAFEAAIGGESEEDEDEEEEVDEDRGVAHTEVANQKAPISPAPPPATPSGTKEKRSSRVLATLSWRRGKTTPPRGSGVPITEALAGATGGARKAPATLDRVDARQSRLVSPTQRRVAPVRPPSLRKAKDTLHKAGLTARVQSIRARVEASSPKDVSESLLDKSRQQHMDEDDVRRLLLPTSHLATEEGEDEDAVRAQAQLETQQYGAMVMSKNFIKKLKFVKEKSPDLFEILDGVDDPEELMEMAVATLRIAAGKDVIRSDRNESS</sequence>
<evidence type="ECO:0000256" key="3">
    <source>
        <dbReference type="ARBA" id="ARBA00022527"/>
    </source>
</evidence>
<dbReference type="PROSITE" id="PS50011">
    <property type="entry name" value="PROTEIN_KINASE_DOM"/>
    <property type="match status" value="1"/>
</dbReference>
<dbReference type="OrthoDB" id="8693905at2759"/>
<dbReference type="GO" id="GO:0004674">
    <property type="term" value="F:protein serine/threonine kinase activity"/>
    <property type="evidence" value="ECO:0007669"/>
    <property type="project" value="UniProtKB-KW"/>
</dbReference>
<evidence type="ECO:0000256" key="8">
    <source>
        <dbReference type="ARBA" id="ARBA00047899"/>
    </source>
</evidence>
<dbReference type="InterPro" id="IPR008271">
    <property type="entry name" value="Ser/Thr_kinase_AS"/>
</dbReference>
<dbReference type="PANTHER" id="PTHR48012:SF10">
    <property type="entry name" value="FI20177P1"/>
    <property type="match status" value="1"/>
</dbReference>
<evidence type="ECO:0000259" key="12">
    <source>
        <dbReference type="PROSITE" id="PS50011"/>
    </source>
</evidence>
<protein>
    <recommendedName>
        <fullName evidence="2">non-specific serine/threonine protein kinase</fullName>
        <ecNumber evidence="2">2.7.11.1</ecNumber>
    </recommendedName>
</protein>
<evidence type="ECO:0000256" key="5">
    <source>
        <dbReference type="ARBA" id="ARBA00022741"/>
    </source>
</evidence>
<comment type="caution">
    <text evidence="13">The sequence shown here is derived from an EMBL/GenBank/DDBJ whole genome shotgun (WGS) entry which is preliminary data.</text>
</comment>
<dbReference type="PROSITE" id="PS00107">
    <property type="entry name" value="PROTEIN_KINASE_ATP"/>
    <property type="match status" value="1"/>
</dbReference>
<dbReference type="EMBL" id="BEYU01000076">
    <property type="protein sequence ID" value="GBG30421.1"/>
    <property type="molecule type" value="Genomic_DNA"/>
</dbReference>
<keyword evidence="14" id="KW-1185">Reference proteome</keyword>
<comment type="similarity">
    <text evidence="1">Belongs to the protein kinase superfamily. STE Ser/Thr protein kinase family. STE20 subfamily.</text>
</comment>